<keyword evidence="1" id="KW-0472">Membrane</keyword>
<evidence type="ECO:0000256" key="1">
    <source>
        <dbReference type="SAM" id="Phobius"/>
    </source>
</evidence>
<evidence type="ECO:0000313" key="4">
    <source>
        <dbReference type="Proteomes" id="UP001595961"/>
    </source>
</evidence>
<dbReference type="PANTHER" id="PTHR30273:SF2">
    <property type="entry name" value="PROTEIN FECR"/>
    <property type="match status" value="1"/>
</dbReference>
<dbReference type="Proteomes" id="UP001595961">
    <property type="component" value="Unassembled WGS sequence"/>
</dbReference>
<protein>
    <submittedName>
        <fullName evidence="3">FecR family protein</fullName>
    </submittedName>
</protein>
<dbReference type="PIRSF" id="PIRSF018266">
    <property type="entry name" value="FecR"/>
    <property type="match status" value="1"/>
</dbReference>
<keyword evidence="1" id="KW-0812">Transmembrane</keyword>
<sequence>MMAETLNEQTLHAAADWWVRLRDPAAAEQTIEQWLAWTSADASHLRAFEWITELAERLGTLGEVTRAQLVAEFAPVEAVRRRWLPLAAAAALVGVVLMSGYAAWTLRNTELAPQVYSSEVAARRDITLVDGTTVTLGGATRLTAQFSRDHRQVELARGEAFFQVAHNAQRPFVVNAGKLAIHDVGTAFDVRRTGDHVTISVTDGRVRIFNRADRTGDGLEAVAGQRVSYDPGRAALSVSSTDLARATAWQSDRLEFDNESLAVVVANINRYRVRPVRIEDAHLESLTFTGTVKTDAIDDWLHALPQVLPVQVRDAAGQTILSDAGSTSRR</sequence>
<keyword evidence="4" id="KW-1185">Reference proteome</keyword>
<dbReference type="Gene3D" id="3.55.50.30">
    <property type="match status" value="1"/>
</dbReference>
<dbReference type="InterPro" id="IPR012373">
    <property type="entry name" value="Ferrdict_sens_TM"/>
</dbReference>
<organism evidence="3 4">
    <name type="scientific">Dyella halodurans</name>
    <dbReference type="NCBI Taxonomy" id="1920171"/>
    <lineage>
        <taxon>Bacteria</taxon>
        <taxon>Pseudomonadati</taxon>
        <taxon>Pseudomonadota</taxon>
        <taxon>Gammaproteobacteria</taxon>
        <taxon>Lysobacterales</taxon>
        <taxon>Rhodanobacteraceae</taxon>
        <taxon>Dyella</taxon>
    </lineage>
</organism>
<gene>
    <name evidence="3" type="ORF">ACFO5W_05195</name>
</gene>
<comment type="caution">
    <text evidence="3">The sequence shown here is derived from an EMBL/GenBank/DDBJ whole genome shotgun (WGS) entry which is preliminary data.</text>
</comment>
<proteinExistence type="predicted"/>
<dbReference type="Gene3D" id="2.60.120.1440">
    <property type="match status" value="1"/>
</dbReference>
<feature type="domain" description="FecR protein" evidence="2">
    <location>
        <begin position="115"/>
        <end position="207"/>
    </location>
</feature>
<dbReference type="InterPro" id="IPR006860">
    <property type="entry name" value="FecR"/>
</dbReference>
<reference evidence="4" key="1">
    <citation type="journal article" date="2019" name="Int. J. Syst. Evol. Microbiol.">
        <title>The Global Catalogue of Microorganisms (GCM) 10K type strain sequencing project: providing services to taxonomists for standard genome sequencing and annotation.</title>
        <authorList>
            <consortium name="The Broad Institute Genomics Platform"/>
            <consortium name="The Broad Institute Genome Sequencing Center for Infectious Disease"/>
            <person name="Wu L."/>
            <person name="Ma J."/>
        </authorList>
    </citation>
    <scope>NUCLEOTIDE SEQUENCE [LARGE SCALE GENOMIC DNA]</scope>
    <source>
        <strain evidence="4">CCM 4481</strain>
    </source>
</reference>
<name>A0ABV9BZE9_9GAMM</name>
<dbReference type="RefSeq" id="WP_266150753.1">
    <property type="nucleotide sequence ID" value="NZ_CP064028.1"/>
</dbReference>
<evidence type="ECO:0000313" key="3">
    <source>
        <dbReference type="EMBL" id="MFC4526028.1"/>
    </source>
</evidence>
<keyword evidence="1" id="KW-1133">Transmembrane helix</keyword>
<accession>A0ABV9BZE9</accession>
<feature type="transmembrane region" description="Helical" evidence="1">
    <location>
        <begin position="83"/>
        <end position="104"/>
    </location>
</feature>
<evidence type="ECO:0000259" key="2">
    <source>
        <dbReference type="Pfam" id="PF04773"/>
    </source>
</evidence>
<dbReference type="Pfam" id="PF04773">
    <property type="entry name" value="FecR"/>
    <property type="match status" value="1"/>
</dbReference>
<dbReference type="PANTHER" id="PTHR30273">
    <property type="entry name" value="PERIPLASMIC SIGNAL SENSOR AND SIGMA FACTOR ACTIVATOR FECR-RELATED"/>
    <property type="match status" value="1"/>
</dbReference>
<dbReference type="EMBL" id="JBHSGA010000008">
    <property type="protein sequence ID" value="MFC4526028.1"/>
    <property type="molecule type" value="Genomic_DNA"/>
</dbReference>